<evidence type="ECO:0000256" key="6">
    <source>
        <dbReference type="RuleBase" id="RU000383"/>
    </source>
</evidence>
<accession>A0A061ARB5</accession>
<comment type="similarity">
    <text evidence="1 6">Belongs to the cyclin family.</text>
</comment>
<feature type="region of interest" description="Disordered" evidence="7">
    <location>
        <begin position="334"/>
        <end position="364"/>
    </location>
</feature>
<reference evidence="9" key="1">
    <citation type="journal article" date="2014" name="Genome Announc.">
        <title>Genome sequence of the yeast Cyberlindnera fabianii (Hansenula fabianii).</title>
        <authorList>
            <person name="Freel K.C."/>
            <person name="Sarilar V."/>
            <person name="Neuveglise C."/>
            <person name="Devillers H."/>
            <person name="Friedrich A."/>
            <person name="Schacherer J."/>
        </authorList>
    </citation>
    <scope>NUCLEOTIDE SEQUENCE</scope>
    <source>
        <strain evidence="9">YJS4271</strain>
    </source>
</reference>
<dbReference type="Pfam" id="PF00134">
    <property type="entry name" value="Cyclin_N"/>
    <property type="match status" value="1"/>
</dbReference>
<evidence type="ECO:0000256" key="2">
    <source>
        <dbReference type="ARBA" id="ARBA00022618"/>
    </source>
</evidence>
<dbReference type="SMART" id="SM00385">
    <property type="entry name" value="CYCLIN"/>
    <property type="match status" value="1"/>
</dbReference>
<dbReference type="GO" id="GO:0000307">
    <property type="term" value="C:cyclin-dependent protein kinase holoenzyme complex"/>
    <property type="evidence" value="ECO:0007669"/>
    <property type="project" value="UniProtKB-ARBA"/>
</dbReference>
<dbReference type="OrthoDB" id="5590282at2759"/>
<evidence type="ECO:0000256" key="3">
    <source>
        <dbReference type="ARBA" id="ARBA00023127"/>
    </source>
</evidence>
<dbReference type="GO" id="GO:0016538">
    <property type="term" value="F:cyclin-dependent protein serine/threonine kinase regulator activity"/>
    <property type="evidence" value="ECO:0007669"/>
    <property type="project" value="UniProtKB-ARBA"/>
</dbReference>
<dbReference type="SUPFAM" id="SSF47954">
    <property type="entry name" value="Cyclin-like"/>
    <property type="match status" value="1"/>
</dbReference>
<dbReference type="InterPro" id="IPR006671">
    <property type="entry name" value="Cyclin_N"/>
</dbReference>
<evidence type="ECO:0000256" key="1">
    <source>
        <dbReference type="ARBA" id="ARBA00008742"/>
    </source>
</evidence>
<evidence type="ECO:0000256" key="7">
    <source>
        <dbReference type="SAM" id="MobiDB-lite"/>
    </source>
</evidence>
<keyword evidence="2" id="KW-0132">Cell division</keyword>
<dbReference type="CDD" id="cd20559">
    <property type="entry name" value="CYCLIN_ScCLN_like"/>
    <property type="match status" value="1"/>
</dbReference>
<dbReference type="GO" id="GO:0051301">
    <property type="term" value="P:cell division"/>
    <property type="evidence" value="ECO:0007669"/>
    <property type="project" value="UniProtKB-KW"/>
</dbReference>
<keyword evidence="4" id="KW-0131">Cell cycle</keyword>
<protein>
    <submittedName>
        <fullName evidence="9">CYFA0S04e03246g1_1</fullName>
    </submittedName>
</protein>
<dbReference type="PANTHER" id="PTHR21615">
    <property type="entry name" value="CYCLIN N-TERMINAL DOMAIN-CONTAINING PROTEIN 1"/>
    <property type="match status" value="1"/>
</dbReference>
<dbReference type="AlphaFoldDB" id="A0A061ARB5"/>
<organism evidence="9">
    <name type="scientific">Cyberlindnera fabianii</name>
    <name type="common">Yeast</name>
    <name type="synonym">Hansenula fabianii</name>
    <dbReference type="NCBI Taxonomy" id="36022"/>
    <lineage>
        <taxon>Eukaryota</taxon>
        <taxon>Fungi</taxon>
        <taxon>Dikarya</taxon>
        <taxon>Ascomycota</taxon>
        <taxon>Saccharomycotina</taxon>
        <taxon>Saccharomycetes</taxon>
        <taxon>Phaffomycetales</taxon>
        <taxon>Phaffomycetaceae</taxon>
        <taxon>Cyberlindnera</taxon>
    </lineage>
</organism>
<name>A0A061ARB5_CYBFA</name>
<dbReference type="InterPro" id="IPR013763">
    <property type="entry name" value="Cyclin-like_dom"/>
</dbReference>
<dbReference type="GO" id="GO:0007089">
    <property type="term" value="P:traversing start control point of mitotic cell cycle"/>
    <property type="evidence" value="ECO:0007669"/>
    <property type="project" value="UniProtKB-ARBA"/>
</dbReference>
<dbReference type="InterPro" id="IPR048258">
    <property type="entry name" value="Cyclins_cyclin-box"/>
</dbReference>
<evidence type="ECO:0000259" key="8">
    <source>
        <dbReference type="SMART" id="SM00385"/>
    </source>
</evidence>
<feature type="domain" description="Cyclin-like" evidence="8">
    <location>
        <begin position="71"/>
        <end position="183"/>
    </location>
</feature>
<comment type="function">
    <text evidence="5">Essential for the control of the cell cycle at the G1/S (start) transition. Interacts with the CDC28 protein kinase to form MPF.</text>
</comment>
<evidence type="ECO:0000313" key="9">
    <source>
        <dbReference type="EMBL" id="CDR40084.1"/>
    </source>
</evidence>
<evidence type="ECO:0000256" key="5">
    <source>
        <dbReference type="ARBA" id="ARBA00053308"/>
    </source>
</evidence>
<dbReference type="PhylomeDB" id="A0A061ARB5"/>
<dbReference type="FunFam" id="1.10.472.10:FF:000080">
    <property type="entry name" value="G1/S-specific cyclin"/>
    <property type="match status" value="1"/>
</dbReference>
<keyword evidence="3 6" id="KW-0195">Cyclin</keyword>
<feature type="compositionally biased region" description="Polar residues" evidence="7">
    <location>
        <begin position="349"/>
        <end position="364"/>
    </location>
</feature>
<dbReference type="InterPro" id="IPR036915">
    <property type="entry name" value="Cyclin-like_sf"/>
</dbReference>
<gene>
    <name evidence="9" type="ORF">CYFA0S_04e03246g</name>
</gene>
<dbReference type="VEuPathDB" id="FungiDB:BON22_2399"/>
<evidence type="ECO:0000256" key="4">
    <source>
        <dbReference type="ARBA" id="ARBA00023306"/>
    </source>
</evidence>
<sequence>MSLGLKVTATQKPYPFELSTSELTAHTKTLSEYNDELSVSLYRTASKYKPDLSLIKQQPEVKPELRKTLLEFLLKISIRTKVTYGIYYQAVRLFDRYCSKRVVLREQLQLVLATCLWLSAKTYGGCNHIINNTNVPPGGRFHGPTPRARIPRLGELVTFCSGGSRTGTYDEGMFVQMERHILDTLNWDISEPQLSNWLNNFYESNLIQFEMNNEHGFFDEKIEYINIKRFLSEISLLEHKLIELHPAELSTVIFKTMSEFYPNAKFQSELQIPETLPKSKLQYYQLLLCDTISNLSGFYLDYYTSLPGVKTFYQRMLKALLKLDADQAGPFKSTQFTTPLPSPMKSLATPPSSRRGSPVGTSITTGFMSGVVQPQAPALKTGGQTPPMTPTE</sequence>
<dbReference type="PROSITE" id="PS00292">
    <property type="entry name" value="CYCLINS"/>
    <property type="match status" value="1"/>
</dbReference>
<dbReference type="PANTHER" id="PTHR21615:SF2">
    <property type="entry name" value="CYCLIN N-TERMINAL DOMAIN-CONTAINING PROTEIN 1"/>
    <property type="match status" value="1"/>
</dbReference>
<dbReference type="Gene3D" id="1.10.472.10">
    <property type="entry name" value="Cyclin-like"/>
    <property type="match status" value="1"/>
</dbReference>
<dbReference type="EMBL" id="LK052889">
    <property type="protein sequence ID" value="CDR40084.1"/>
    <property type="molecule type" value="Genomic_DNA"/>
</dbReference>
<proteinExistence type="inferred from homology"/>